<keyword evidence="4" id="KW-1185">Reference proteome</keyword>
<reference evidence="3" key="2">
    <citation type="submission" date="2023-06" db="EMBL/GenBank/DDBJ databases">
        <authorList>
            <person name="Ma L."/>
            <person name="Liu K.-W."/>
            <person name="Li Z."/>
            <person name="Hsiao Y.-Y."/>
            <person name="Qi Y."/>
            <person name="Fu T."/>
            <person name="Tang G."/>
            <person name="Zhang D."/>
            <person name="Sun W.-H."/>
            <person name="Liu D.-K."/>
            <person name="Li Y."/>
            <person name="Chen G.-Z."/>
            <person name="Liu X.-D."/>
            <person name="Liao X.-Y."/>
            <person name="Jiang Y.-T."/>
            <person name="Yu X."/>
            <person name="Hao Y."/>
            <person name="Huang J."/>
            <person name="Zhao X.-W."/>
            <person name="Ke S."/>
            <person name="Chen Y.-Y."/>
            <person name="Wu W.-L."/>
            <person name="Hsu J.-L."/>
            <person name="Lin Y.-F."/>
            <person name="Huang M.-D."/>
            <person name="Li C.-Y."/>
            <person name="Huang L."/>
            <person name="Wang Z.-W."/>
            <person name="Zhao X."/>
            <person name="Zhong W.-Y."/>
            <person name="Peng D.-H."/>
            <person name="Ahmad S."/>
            <person name="Lan S."/>
            <person name="Zhang J.-S."/>
            <person name="Tsai W.-C."/>
            <person name="Van De Peer Y."/>
            <person name="Liu Z.-J."/>
        </authorList>
    </citation>
    <scope>NUCLEOTIDE SEQUENCE</scope>
    <source>
        <strain evidence="3">CP</strain>
        <tissue evidence="3">Leaves</tissue>
    </source>
</reference>
<dbReference type="GO" id="GO:0000811">
    <property type="term" value="C:GINS complex"/>
    <property type="evidence" value="ECO:0007669"/>
    <property type="project" value="InterPro"/>
</dbReference>
<dbReference type="EMBL" id="JAUJYO010000007">
    <property type="protein sequence ID" value="KAK1312440.1"/>
    <property type="molecule type" value="Genomic_DNA"/>
</dbReference>
<sequence length="133" mass="15053">MAELDLDLTVDMVPPKDPYIQVKVVLDDIGEVLLGDQSATLVRHSVHSLRRTDAEPFISQDAQGFSNFVYIAKRGELHIGKLVKSFEEPVFNTSDESIPTNGRHTNNDRSRRLHSTANCRGLDRWIRKLGLRV</sequence>
<evidence type="ECO:0000313" key="3">
    <source>
        <dbReference type="EMBL" id="KAK1312440.1"/>
    </source>
</evidence>
<evidence type="ECO:0000256" key="1">
    <source>
        <dbReference type="SAM" id="MobiDB-lite"/>
    </source>
</evidence>
<dbReference type="PANTHER" id="PTHR12914">
    <property type="entry name" value="PARTNER OF SLD5"/>
    <property type="match status" value="1"/>
</dbReference>
<gene>
    <name evidence="3" type="ORF">QJS10_CPA07g00090</name>
</gene>
<dbReference type="PANTHER" id="PTHR12914:SF2">
    <property type="entry name" value="DNA REPLICATION COMPLEX GINS PROTEIN PSF1"/>
    <property type="match status" value="1"/>
</dbReference>
<evidence type="ECO:0000313" key="4">
    <source>
        <dbReference type="Proteomes" id="UP001180020"/>
    </source>
</evidence>
<reference evidence="3" key="1">
    <citation type="journal article" date="2023" name="Nat. Commun.">
        <title>Diploid and tetraploid genomes of Acorus and the evolution of monocots.</title>
        <authorList>
            <person name="Ma L."/>
            <person name="Liu K.W."/>
            <person name="Li Z."/>
            <person name="Hsiao Y.Y."/>
            <person name="Qi Y."/>
            <person name="Fu T."/>
            <person name="Tang G.D."/>
            <person name="Zhang D."/>
            <person name="Sun W.H."/>
            <person name="Liu D.K."/>
            <person name="Li Y."/>
            <person name="Chen G.Z."/>
            <person name="Liu X.D."/>
            <person name="Liao X.Y."/>
            <person name="Jiang Y.T."/>
            <person name="Yu X."/>
            <person name="Hao Y."/>
            <person name="Huang J."/>
            <person name="Zhao X.W."/>
            <person name="Ke S."/>
            <person name="Chen Y.Y."/>
            <person name="Wu W.L."/>
            <person name="Hsu J.L."/>
            <person name="Lin Y.F."/>
            <person name="Huang M.D."/>
            <person name="Li C.Y."/>
            <person name="Huang L."/>
            <person name="Wang Z.W."/>
            <person name="Zhao X."/>
            <person name="Zhong W.Y."/>
            <person name="Peng D.H."/>
            <person name="Ahmad S."/>
            <person name="Lan S."/>
            <person name="Zhang J.S."/>
            <person name="Tsai W.C."/>
            <person name="Van de Peer Y."/>
            <person name="Liu Z.J."/>
        </authorList>
    </citation>
    <scope>NUCLEOTIDE SEQUENCE</scope>
    <source>
        <strain evidence="3">CP</strain>
    </source>
</reference>
<accession>A0AAV9EFL6</accession>
<protein>
    <recommendedName>
        <fullName evidence="2">DNA replication complex GINS protein PSF1 C-terminal domain-containing protein</fullName>
    </recommendedName>
</protein>
<dbReference type="Proteomes" id="UP001180020">
    <property type="component" value="Unassembled WGS sequence"/>
</dbReference>
<dbReference type="Pfam" id="PF24997">
    <property type="entry name" value="PSF1_C"/>
    <property type="match status" value="1"/>
</dbReference>
<dbReference type="InterPro" id="IPR005339">
    <property type="entry name" value="GINS_Psf1"/>
</dbReference>
<organism evidence="3 4">
    <name type="scientific">Acorus calamus</name>
    <name type="common">Sweet flag</name>
    <dbReference type="NCBI Taxonomy" id="4465"/>
    <lineage>
        <taxon>Eukaryota</taxon>
        <taxon>Viridiplantae</taxon>
        <taxon>Streptophyta</taxon>
        <taxon>Embryophyta</taxon>
        <taxon>Tracheophyta</taxon>
        <taxon>Spermatophyta</taxon>
        <taxon>Magnoliopsida</taxon>
        <taxon>Liliopsida</taxon>
        <taxon>Acoraceae</taxon>
        <taxon>Acorus</taxon>
    </lineage>
</organism>
<comment type="caution">
    <text evidence="3">The sequence shown here is derived from an EMBL/GenBank/DDBJ whole genome shotgun (WGS) entry which is preliminary data.</text>
</comment>
<feature type="domain" description="DNA replication complex GINS protein PSF1 C-terminal" evidence="2">
    <location>
        <begin position="16"/>
        <end position="60"/>
    </location>
</feature>
<dbReference type="GO" id="GO:1902983">
    <property type="term" value="P:DNA strand elongation involved in mitotic DNA replication"/>
    <property type="evidence" value="ECO:0007669"/>
    <property type="project" value="TreeGrafter"/>
</dbReference>
<evidence type="ECO:0000259" key="2">
    <source>
        <dbReference type="Pfam" id="PF24997"/>
    </source>
</evidence>
<dbReference type="AlphaFoldDB" id="A0AAV9EFL6"/>
<name>A0AAV9EFL6_ACOCL</name>
<proteinExistence type="predicted"/>
<feature type="region of interest" description="Disordered" evidence="1">
    <location>
        <begin position="93"/>
        <end position="112"/>
    </location>
</feature>
<dbReference type="InterPro" id="IPR056783">
    <property type="entry name" value="PSF1_C"/>
</dbReference>
<feature type="compositionally biased region" description="Polar residues" evidence="1">
    <location>
        <begin position="93"/>
        <end position="104"/>
    </location>
</feature>